<organism evidence="1 2">
    <name type="scientific">Zea mays</name>
    <name type="common">Maize</name>
    <dbReference type="NCBI Taxonomy" id="4577"/>
    <lineage>
        <taxon>Eukaryota</taxon>
        <taxon>Viridiplantae</taxon>
        <taxon>Streptophyta</taxon>
        <taxon>Embryophyta</taxon>
        <taxon>Tracheophyta</taxon>
        <taxon>Spermatophyta</taxon>
        <taxon>Magnoliopsida</taxon>
        <taxon>Liliopsida</taxon>
        <taxon>Poales</taxon>
        <taxon>Poaceae</taxon>
        <taxon>PACMAD clade</taxon>
        <taxon>Panicoideae</taxon>
        <taxon>Andropogonodae</taxon>
        <taxon>Andropogoneae</taxon>
        <taxon>Tripsacinae</taxon>
        <taxon>Zea</taxon>
    </lineage>
</organism>
<accession>A0A3L6FM47</accession>
<gene>
    <name evidence="1" type="ORF">Zm00014a_040351</name>
</gene>
<name>A0A3L6FM47_MAIZE</name>
<comment type="caution">
    <text evidence="1">The sequence shown here is derived from an EMBL/GenBank/DDBJ whole genome shotgun (WGS) entry which is preliminary data.</text>
</comment>
<evidence type="ECO:0000313" key="1">
    <source>
        <dbReference type="EMBL" id="PWZ34033.1"/>
    </source>
</evidence>
<dbReference type="Proteomes" id="UP000251960">
    <property type="component" value="Chromosome 3"/>
</dbReference>
<proteinExistence type="predicted"/>
<sequence>MASGSSPPLSPSSSAHSLLLHGRTVFPAAPPLCSAMATTPSSLHALDPPARSPSVVLTPAAGAVAELIPAMVLATATPAPISLMPHHSCSPSHRELASACLYGATTVSYQQPLPMSVVRTEGMVFGKYLMIDIISIRV</sequence>
<evidence type="ECO:0000313" key="2">
    <source>
        <dbReference type="Proteomes" id="UP000251960"/>
    </source>
</evidence>
<dbReference type="AlphaFoldDB" id="A0A3L6FM47"/>
<reference evidence="1 2" key="1">
    <citation type="journal article" date="2018" name="Nat. Genet.">
        <title>Extensive intraspecific gene order and gene structural variations between Mo17 and other maize genomes.</title>
        <authorList>
            <person name="Sun S."/>
            <person name="Zhou Y."/>
            <person name="Chen J."/>
            <person name="Shi J."/>
            <person name="Zhao H."/>
            <person name="Zhao H."/>
            <person name="Song W."/>
            <person name="Zhang M."/>
            <person name="Cui Y."/>
            <person name="Dong X."/>
            <person name="Liu H."/>
            <person name="Ma X."/>
            <person name="Jiao Y."/>
            <person name="Wang B."/>
            <person name="Wei X."/>
            <person name="Stein J.C."/>
            <person name="Glaubitz J.C."/>
            <person name="Lu F."/>
            <person name="Yu G."/>
            <person name="Liang C."/>
            <person name="Fengler K."/>
            <person name="Li B."/>
            <person name="Rafalski A."/>
            <person name="Schnable P.S."/>
            <person name="Ware D.H."/>
            <person name="Buckler E.S."/>
            <person name="Lai J."/>
        </authorList>
    </citation>
    <scope>NUCLEOTIDE SEQUENCE [LARGE SCALE GENOMIC DNA]</scope>
    <source>
        <strain evidence="2">cv. Missouri 17</strain>
        <tissue evidence="1">Seedling</tissue>
    </source>
</reference>
<dbReference type="EMBL" id="NCVQ01000004">
    <property type="protein sequence ID" value="PWZ34033.1"/>
    <property type="molecule type" value="Genomic_DNA"/>
</dbReference>
<protein>
    <submittedName>
        <fullName evidence="1">Uncharacterized protein</fullName>
    </submittedName>
</protein>